<comment type="caution">
    <text evidence="2">The sequence shown here is derived from an EMBL/GenBank/DDBJ whole genome shotgun (WGS) entry which is preliminary data.</text>
</comment>
<organism evidence="2 3">
    <name type="scientific">Phyllostomus discolor</name>
    <name type="common">pale spear-nosed bat</name>
    <dbReference type="NCBI Taxonomy" id="89673"/>
    <lineage>
        <taxon>Eukaryota</taxon>
        <taxon>Metazoa</taxon>
        <taxon>Chordata</taxon>
        <taxon>Craniata</taxon>
        <taxon>Vertebrata</taxon>
        <taxon>Euteleostomi</taxon>
        <taxon>Mammalia</taxon>
        <taxon>Eutheria</taxon>
        <taxon>Laurasiatheria</taxon>
        <taxon>Chiroptera</taxon>
        <taxon>Yangochiroptera</taxon>
        <taxon>Phyllostomidae</taxon>
        <taxon>Phyllostominae</taxon>
        <taxon>Phyllostomus</taxon>
    </lineage>
</organism>
<protein>
    <submittedName>
        <fullName evidence="2">Uncharacterized protein</fullName>
    </submittedName>
</protein>
<evidence type="ECO:0000313" key="3">
    <source>
        <dbReference type="Proteomes" id="UP000664940"/>
    </source>
</evidence>
<proteinExistence type="predicted"/>
<name>A0A834EAK3_9CHIR</name>
<reference evidence="2 3" key="1">
    <citation type="journal article" date="2020" name="Nature">
        <title>Six reference-quality genomes reveal evolution of bat adaptations.</title>
        <authorList>
            <person name="Jebb D."/>
            <person name="Huang Z."/>
            <person name="Pippel M."/>
            <person name="Hughes G.M."/>
            <person name="Lavrichenko K."/>
            <person name="Devanna P."/>
            <person name="Winkler S."/>
            <person name="Jermiin L.S."/>
            <person name="Skirmuntt E.C."/>
            <person name="Katzourakis A."/>
            <person name="Burkitt-Gray L."/>
            <person name="Ray D.A."/>
            <person name="Sullivan K.A.M."/>
            <person name="Roscito J.G."/>
            <person name="Kirilenko B.M."/>
            <person name="Davalos L.M."/>
            <person name="Corthals A.P."/>
            <person name="Power M.L."/>
            <person name="Jones G."/>
            <person name="Ransome R.D."/>
            <person name="Dechmann D.K.N."/>
            <person name="Locatelli A.G."/>
            <person name="Puechmaille S.J."/>
            <person name="Fedrigo O."/>
            <person name="Jarvis E.D."/>
            <person name="Hiller M."/>
            <person name="Vernes S.C."/>
            <person name="Myers E.W."/>
            <person name="Teeling E.C."/>
        </authorList>
    </citation>
    <scope>NUCLEOTIDE SEQUENCE [LARGE SCALE GENOMIC DNA]</scope>
    <source>
        <strain evidence="2">Bat1K_MPI-CBG_1</strain>
    </source>
</reference>
<dbReference type="Proteomes" id="UP000664940">
    <property type="component" value="Unassembled WGS sequence"/>
</dbReference>
<gene>
    <name evidence="2" type="ORF">HJG60_010994</name>
</gene>
<dbReference type="EMBL" id="JABVXQ010000005">
    <property type="protein sequence ID" value="KAF6109791.1"/>
    <property type="molecule type" value="Genomic_DNA"/>
</dbReference>
<evidence type="ECO:0000313" key="2">
    <source>
        <dbReference type="EMBL" id="KAF6109791.1"/>
    </source>
</evidence>
<dbReference type="AlphaFoldDB" id="A0A834EAK3"/>
<sequence>MLLKTPQRARGHISCAVLGSSKTRPISSLMRSPGSVHTALRLDSNCCGYFLLSLSSPSKAPGSSSNTVPQIRASHASHSSCLHGRMGRGCGEANCGEPEALGRAQGREQRGLRSMSALGQAGFDHQE</sequence>
<evidence type="ECO:0000256" key="1">
    <source>
        <dbReference type="SAM" id="MobiDB-lite"/>
    </source>
</evidence>
<accession>A0A834EAK3</accession>
<feature type="region of interest" description="Disordered" evidence="1">
    <location>
        <begin position="57"/>
        <end position="127"/>
    </location>
</feature>